<feature type="compositionally biased region" description="Basic and acidic residues" evidence="1">
    <location>
        <begin position="131"/>
        <end position="153"/>
    </location>
</feature>
<accession>A0A3N4M1F8</accession>
<dbReference type="Proteomes" id="UP000267821">
    <property type="component" value="Unassembled WGS sequence"/>
</dbReference>
<feature type="compositionally biased region" description="Basic and acidic residues" evidence="1">
    <location>
        <begin position="166"/>
        <end position="181"/>
    </location>
</feature>
<name>A0A3N4M1F8_9PEZI</name>
<feature type="region of interest" description="Disordered" evidence="1">
    <location>
        <begin position="104"/>
        <end position="311"/>
    </location>
</feature>
<feature type="compositionally biased region" description="Basic and acidic residues" evidence="1">
    <location>
        <begin position="225"/>
        <end position="236"/>
    </location>
</feature>
<evidence type="ECO:0000259" key="2">
    <source>
        <dbReference type="Pfam" id="PF19197"/>
    </source>
</evidence>
<keyword evidence="4" id="KW-1185">Reference proteome</keyword>
<dbReference type="EMBL" id="ML121528">
    <property type="protein sequence ID" value="RPB29006.1"/>
    <property type="molecule type" value="Genomic_DNA"/>
</dbReference>
<sequence>MLSPLNGRIPGTWNCRILLVSSRGGLSQYWRKNMTKSSAEKYTDPELRDQIKEEVQAGDKGGKPGQWSARKAQMMANEYKSRGGSYIGPKDSRAKHLDRWTREDWQTKDGGANASDNNRPDGVSHRYLPKKAWEKMGEVEKEETERRKVEGSLRGKQFVGNTEEAVEARKEVEEEVRKEMKEEEEQERGKMVGGGGEMEYEGAATKRGGKTEEGIGESKQALKPNKHDASGGKESEVVDPQGGAVEEVEKHEPPKPHPGEHAPVKKKRGGSTEVKTAKQHFKPKTHKVNQPKEHPEHTVGFESKKRRRFVN</sequence>
<feature type="compositionally biased region" description="Basic and acidic residues" evidence="1">
    <location>
        <begin position="290"/>
        <end position="303"/>
    </location>
</feature>
<organism evidence="3 4">
    <name type="scientific">Terfezia boudieri ATCC MYA-4762</name>
    <dbReference type="NCBI Taxonomy" id="1051890"/>
    <lineage>
        <taxon>Eukaryota</taxon>
        <taxon>Fungi</taxon>
        <taxon>Dikarya</taxon>
        <taxon>Ascomycota</taxon>
        <taxon>Pezizomycotina</taxon>
        <taxon>Pezizomycetes</taxon>
        <taxon>Pezizales</taxon>
        <taxon>Pezizaceae</taxon>
        <taxon>Terfezia</taxon>
    </lineage>
</organism>
<feature type="compositionally biased region" description="Basic and acidic residues" evidence="1">
    <location>
        <begin position="247"/>
        <end position="263"/>
    </location>
</feature>
<feature type="compositionally biased region" description="Basic residues" evidence="1">
    <location>
        <begin position="277"/>
        <end position="289"/>
    </location>
</feature>
<reference evidence="3 4" key="1">
    <citation type="journal article" date="2018" name="Nat. Ecol. Evol.">
        <title>Pezizomycetes genomes reveal the molecular basis of ectomycorrhizal truffle lifestyle.</title>
        <authorList>
            <person name="Murat C."/>
            <person name="Payen T."/>
            <person name="Noel B."/>
            <person name="Kuo A."/>
            <person name="Morin E."/>
            <person name="Chen J."/>
            <person name="Kohler A."/>
            <person name="Krizsan K."/>
            <person name="Balestrini R."/>
            <person name="Da Silva C."/>
            <person name="Montanini B."/>
            <person name="Hainaut M."/>
            <person name="Levati E."/>
            <person name="Barry K.W."/>
            <person name="Belfiori B."/>
            <person name="Cichocki N."/>
            <person name="Clum A."/>
            <person name="Dockter R.B."/>
            <person name="Fauchery L."/>
            <person name="Guy J."/>
            <person name="Iotti M."/>
            <person name="Le Tacon F."/>
            <person name="Lindquist E.A."/>
            <person name="Lipzen A."/>
            <person name="Malagnac F."/>
            <person name="Mello A."/>
            <person name="Molinier V."/>
            <person name="Miyauchi S."/>
            <person name="Poulain J."/>
            <person name="Riccioni C."/>
            <person name="Rubini A."/>
            <person name="Sitrit Y."/>
            <person name="Splivallo R."/>
            <person name="Traeger S."/>
            <person name="Wang M."/>
            <person name="Zifcakova L."/>
            <person name="Wipf D."/>
            <person name="Zambonelli A."/>
            <person name="Paolocci F."/>
            <person name="Nowrousian M."/>
            <person name="Ottonello S."/>
            <person name="Baldrian P."/>
            <person name="Spatafora J.W."/>
            <person name="Henrissat B."/>
            <person name="Nagy L.G."/>
            <person name="Aury J.M."/>
            <person name="Wincker P."/>
            <person name="Grigoriev I.V."/>
            <person name="Bonfante P."/>
            <person name="Martin F.M."/>
        </authorList>
    </citation>
    <scope>NUCLEOTIDE SEQUENCE [LARGE SCALE GENOMIC DNA]</scope>
    <source>
        <strain evidence="3 4">ATCC MYA-4762</strain>
    </source>
</reference>
<dbReference type="InterPro" id="IPR043803">
    <property type="entry name" value="DUF5872"/>
</dbReference>
<evidence type="ECO:0000256" key="1">
    <source>
        <dbReference type="SAM" id="MobiDB-lite"/>
    </source>
</evidence>
<dbReference type="AlphaFoldDB" id="A0A3N4M1F8"/>
<evidence type="ECO:0000313" key="4">
    <source>
        <dbReference type="Proteomes" id="UP000267821"/>
    </source>
</evidence>
<dbReference type="InParanoid" id="A0A3N4M1F8"/>
<gene>
    <name evidence="3" type="ORF">L211DRAFT_252605</name>
</gene>
<protein>
    <recommendedName>
        <fullName evidence="2">DUF5872 domain-containing protein</fullName>
    </recommendedName>
</protein>
<feature type="domain" description="DUF5872" evidence="2">
    <location>
        <begin position="43"/>
        <end position="107"/>
    </location>
</feature>
<evidence type="ECO:0000313" key="3">
    <source>
        <dbReference type="EMBL" id="RPB29006.1"/>
    </source>
</evidence>
<proteinExistence type="predicted"/>
<dbReference type="OrthoDB" id="3360421at2759"/>
<dbReference type="Pfam" id="PF19197">
    <property type="entry name" value="DUF5872"/>
    <property type="match status" value="1"/>
</dbReference>
<dbReference type="STRING" id="1051890.A0A3N4M1F8"/>